<protein>
    <submittedName>
        <fullName evidence="1">Glycerol ethanol, ferric requiring protein</fullName>
    </submittedName>
</protein>
<reference evidence="1" key="1">
    <citation type="submission" date="2022-07" db="EMBL/GenBank/DDBJ databases">
        <title>Phylogenomic reconstructions and comparative analyses of Kickxellomycotina fungi.</title>
        <authorList>
            <person name="Reynolds N.K."/>
            <person name="Stajich J.E."/>
            <person name="Barry K."/>
            <person name="Grigoriev I.V."/>
            <person name="Crous P."/>
            <person name="Smith M.E."/>
        </authorList>
    </citation>
    <scope>NUCLEOTIDE SEQUENCE</scope>
    <source>
        <strain evidence="1">CBS 190363</strain>
    </source>
</reference>
<name>A0ACC1LSK8_9FUNG</name>
<accession>A0ACC1LSK8</accession>
<keyword evidence="2" id="KW-1185">Reference proteome</keyword>
<gene>
    <name evidence="1" type="primary">GEF1_3</name>
    <name evidence="1" type="ORF">IWW38_006556</name>
</gene>
<proteinExistence type="predicted"/>
<dbReference type="Proteomes" id="UP001139981">
    <property type="component" value="Unassembled WGS sequence"/>
</dbReference>
<feature type="non-terminal residue" evidence="1">
    <location>
        <position position="58"/>
    </location>
</feature>
<comment type="caution">
    <text evidence="1">The sequence shown here is derived from an EMBL/GenBank/DDBJ whole genome shotgun (WGS) entry which is preliminary data.</text>
</comment>
<organism evidence="1 2">
    <name type="scientific">Coemansia aciculifera</name>
    <dbReference type="NCBI Taxonomy" id="417176"/>
    <lineage>
        <taxon>Eukaryota</taxon>
        <taxon>Fungi</taxon>
        <taxon>Fungi incertae sedis</taxon>
        <taxon>Zoopagomycota</taxon>
        <taxon>Kickxellomycotina</taxon>
        <taxon>Kickxellomycetes</taxon>
        <taxon>Kickxellales</taxon>
        <taxon>Kickxellaceae</taxon>
        <taxon>Coemansia</taxon>
    </lineage>
</organism>
<evidence type="ECO:0000313" key="1">
    <source>
        <dbReference type="EMBL" id="KAJ2877506.1"/>
    </source>
</evidence>
<evidence type="ECO:0000313" key="2">
    <source>
        <dbReference type="Proteomes" id="UP001139981"/>
    </source>
</evidence>
<dbReference type="EMBL" id="JANBVB010003804">
    <property type="protein sequence ID" value="KAJ2877506.1"/>
    <property type="molecule type" value="Genomic_DNA"/>
</dbReference>
<sequence length="58" mass="5707">MAATCALLVREYAPLAAGSGLGKIKAILGGFVIRGSMGGWTLLMKSVGLALAVGSGLS</sequence>